<evidence type="ECO:0000256" key="5">
    <source>
        <dbReference type="HAMAP-Rule" id="MF_00651"/>
    </source>
</evidence>
<dbReference type="HAMAP" id="MF_00651">
    <property type="entry name" value="Nuclease_YqgF"/>
    <property type="match status" value="1"/>
</dbReference>
<dbReference type="InterPro" id="IPR006641">
    <property type="entry name" value="YqgF/RNaseH-like_dom"/>
</dbReference>
<name>A0A1G2QEM0_9BACT</name>
<comment type="subcellular location">
    <subcellularLocation>
        <location evidence="5">Cytoplasm</location>
    </subcellularLocation>
</comment>
<proteinExistence type="inferred from homology"/>
<dbReference type="SUPFAM" id="SSF53098">
    <property type="entry name" value="Ribonuclease H-like"/>
    <property type="match status" value="1"/>
</dbReference>
<evidence type="ECO:0000259" key="6">
    <source>
        <dbReference type="SMART" id="SM00732"/>
    </source>
</evidence>
<dbReference type="Proteomes" id="UP000177043">
    <property type="component" value="Unassembled WGS sequence"/>
</dbReference>
<dbReference type="STRING" id="1802438.A2571_00930"/>
<dbReference type="CDD" id="cd16964">
    <property type="entry name" value="YqgF"/>
    <property type="match status" value="1"/>
</dbReference>
<dbReference type="PANTHER" id="PTHR33317">
    <property type="entry name" value="POLYNUCLEOTIDYL TRANSFERASE, RIBONUCLEASE H-LIKE SUPERFAMILY PROTEIN"/>
    <property type="match status" value="1"/>
</dbReference>
<comment type="function">
    <text evidence="5">Could be a nuclease involved in processing of the 5'-end of pre-16S rRNA.</text>
</comment>
<organism evidence="7 8">
    <name type="scientific">Candidatus Vogelbacteria bacterium RIFOXYD1_FULL_44_32</name>
    <dbReference type="NCBI Taxonomy" id="1802438"/>
    <lineage>
        <taxon>Bacteria</taxon>
        <taxon>Candidatus Vogeliibacteriota</taxon>
    </lineage>
</organism>
<evidence type="ECO:0000256" key="4">
    <source>
        <dbReference type="ARBA" id="ARBA00022801"/>
    </source>
</evidence>
<dbReference type="EC" id="3.1.-.-" evidence="5"/>
<keyword evidence="4 5" id="KW-0378">Hydrolase</keyword>
<protein>
    <recommendedName>
        <fullName evidence="5">Putative pre-16S rRNA nuclease</fullName>
        <ecNumber evidence="5">3.1.-.-</ecNumber>
    </recommendedName>
</protein>
<dbReference type="Pfam" id="PF03652">
    <property type="entry name" value="RuvX"/>
    <property type="match status" value="1"/>
</dbReference>
<evidence type="ECO:0000256" key="2">
    <source>
        <dbReference type="ARBA" id="ARBA00022517"/>
    </source>
</evidence>
<keyword evidence="1 5" id="KW-0963">Cytoplasm</keyword>
<dbReference type="GO" id="GO:0000967">
    <property type="term" value="P:rRNA 5'-end processing"/>
    <property type="evidence" value="ECO:0007669"/>
    <property type="project" value="UniProtKB-UniRule"/>
</dbReference>
<evidence type="ECO:0000313" key="7">
    <source>
        <dbReference type="EMBL" id="OHA58927.1"/>
    </source>
</evidence>
<reference evidence="7 8" key="1">
    <citation type="journal article" date="2016" name="Nat. Commun.">
        <title>Thousands of microbial genomes shed light on interconnected biogeochemical processes in an aquifer system.</title>
        <authorList>
            <person name="Anantharaman K."/>
            <person name="Brown C.T."/>
            <person name="Hug L.A."/>
            <person name="Sharon I."/>
            <person name="Castelle C.J."/>
            <person name="Probst A.J."/>
            <person name="Thomas B.C."/>
            <person name="Singh A."/>
            <person name="Wilkins M.J."/>
            <person name="Karaoz U."/>
            <person name="Brodie E.L."/>
            <person name="Williams K.H."/>
            <person name="Hubbard S.S."/>
            <person name="Banfield J.F."/>
        </authorList>
    </citation>
    <scope>NUCLEOTIDE SEQUENCE [LARGE SCALE GENOMIC DNA]</scope>
</reference>
<gene>
    <name evidence="7" type="ORF">A2571_00930</name>
</gene>
<dbReference type="SMART" id="SM00732">
    <property type="entry name" value="YqgFc"/>
    <property type="match status" value="1"/>
</dbReference>
<dbReference type="InterPro" id="IPR037027">
    <property type="entry name" value="YqgF/RNaseH-like_dom_sf"/>
</dbReference>
<dbReference type="GO" id="GO:0004518">
    <property type="term" value="F:nuclease activity"/>
    <property type="evidence" value="ECO:0007669"/>
    <property type="project" value="UniProtKB-KW"/>
</dbReference>
<dbReference type="NCBIfam" id="TIGR00250">
    <property type="entry name" value="RNAse_H_YqgF"/>
    <property type="match status" value="1"/>
</dbReference>
<dbReference type="GO" id="GO:0016788">
    <property type="term" value="F:hydrolase activity, acting on ester bonds"/>
    <property type="evidence" value="ECO:0007669"/>
    <property type="project" value="UniProtKB-UniRule"/>
</dbReference>
<comment type="similarity">
    <text evidence="5">Belongs to the YqgF HJR family.</text>
</comment>
<evidence type="ECO:0000313" key="8">
    <source>
        <dbReference type="Proteomes" id="UP000177043"/>
    </source>
</evidence>
<dbReference type="InterPro" id="IPR005227">
    <property type="entry name" value="YqgF"/>
</dbReference>
<evidence type="ECO:0000256" key="1">
    <source>
        <dbReference type="ARBA" id="ARBA00022490"/>
    </source>
</evidence>
<sequence>MLGIDYGTKKIGLALSDERGRFASPYSVIATNQKTLKTVVAICHQEEITKIVIGKSLNYEGTPNAVQAEAEKFAKTLGEATGLPIAFELEVLTTKEAERDIGRDELTDARAAALILKSYIDRQQNDGNK</sequence>
<dbReference type="EMBL" id="MHTJ01000002">
    <property type="protein sequence ID" value="OHA58927.1"/>
    <property type="molecule type" value="Genomic_DNA"/>
</dbReference>
<dbReference type="PANTHER" id="PTHR33317:SF4">
    <property type="entry name" value="POLYNUCLEOTIDYL TRANSFERASE, RIBONUCLEASE H-LIKE SUPERFAMILY PROTEIN"/>
    <property type="match status" value="1"/>
</dbReference>
<feature type="domain" description="YqgF/RNase H-like" evidence="6">
    <location>
        <begin position="1"/>
        <end position="97"/>
    </location>
</feature>
<dbReference type="Gene3D" id="3.30.420.140">
    <property type="entry name" value="YqgF/RNase H-like domain"/>
    <property type="match status" value="1"/>
</dbReference>
<keyword evidence="3 5" id="KW-0540">Nuclease</keyword>
<dbReference type="GO" id="GO:0005737">
    <property type="term" value="C:cytoplasm"/>
    <property type="evidence" value="ECO:0007669"/>
    <property type="project" value="UniProtKB-SubCell"/>
</dbReference>
<comment type="caution">
    <text evidence="7">The sequence shown here is derived from an EMBL/GenBank/DDBJ whole genome shotgun (WGS) entry which is preliminary data.</text>
</comment>
<accession>A0A1G2QEM0</accession>
<keyword evidence="2 5" id="KW-0690">Ribosome biogenesis</keyword>
<dbReference type="AlphaFoldDB" id="A0A1G2QEM0"/>
<dbReference type="InterPro" id="IPR012337">
    <property type="entry name" value="RNaseH-like_sf"/>
</dbReference>
<evidence type="ECO:0000256" key="3">
    <source>
        <dbReference type="ARBA" id="ARBA00022722"/>
    </source>
</evidence>